<feature type="domain" description="HTH tetR-type" evidence="5">
    <location>
        <begin position="15"/>
        <end position="75"/>
    </location>
</feature>
<dbReference type="PANTHER" id="PTHR30055:SF234">
    <property type="entry name" value="HTH-TYPE TRANSCRIPTIONAL REGULATOR BETI"/>
    <property type="match status" value="1"/>
</dbReference>
<proteinExistence type="predicted"/>
<reference evidence="6" key="1">
    <citation type="submission" date="2021-05" db="EMBL/GenBank/DDBJ databases">
        <title>Novel Bacillus species.</title>
        <authorList>
            <person name="Liu G."/>
        </authorList>
    </citation>
    <scope>NUCLEOTIDE SEQUENCE</scope>
    <source>
        <strain evidence="6">FJAT-49825</strain>
    </source>
</reference>
<organism evidence="6 7">
    <name type="scientific">Neobacillus rhizophilus</name>
    <dbReference type="NCBI Taxonomy" id="2833579"/>
    <lineage>
        <taxon>Bacteria</taxon>
        <taxon>Bacillati</taxon>
        <taxon>Bacillota</taxon>
        <taxon>Bacilli</taxon>
        <taxon>Bacillales</taxon>
        <taxon>Bacillaceae</taxon>
        <taxon>Neobacillus</taxon>
    </lineage>
</organism>
<name>A0A942U5F1_9BACI</name>
<dbReference type="InterPro" id="IPR036271">
    <property type="entry name" value="Tet_transcr_reg_TetR-rel_C_sf"/>
</dbReference>
<evidence type="ECO:0000256" key="3">
    <source>
        <dbReference type="ARBA" id="ARBA00023163"/>
    </source>
</evidence>
<feature type="DNA-binding region" description="H-T-H motif" evidence="4">
    <location>
        <begin position="38"/>
        <end position="57"/>
    </location>
</feature>
<dbReference type="InterPro" id="IPR001647">
    <property type="entry name" value="HTH_TetR"/>
</dbReference>
<sequence>MSPLNRQQQLDQIRDERREQIKQAALKMFARRGYTGTKTSMIAKEASISEGLIYRYFNSKEELFITLVQELMEEARSELENVGYLPGTPFEQIRTLTKHMLDEDNMHAFMLMERARTAEDVPEKVTQIFEGVSTNVLIEPIIPIFVKGQESGEFSPGEPRRMLSWYFTIINSLLTQDEIDEEYGLPDVDVLIRILTN</sequence>
<dbReference type="GO" id="GO:0003700">
    <property type="term" value="F:DNA-binding transcription factor activity"/>
    <property type="evidence" value="ECO:0007669"/>
    <property type="project" value="TreeGrafter"/>
</dbReference>
<dbReference type="InterPro" id="IPR050109">
    <property type="entry name" value="HTH-type_TetR-like_transc_reg"/>
</dbReference>
<dbReference type="PROSITE" id="PS50977">
    <property type="entry name" value="HTH_TETR_2"/>
    <property type="match status" value="1"/>
</dbReference>
<keyword evidence="3" id="KW-0804">Transcription</keyword>
<evidence type="ECO:0000313" key="6">
    <source>
        <dbReference type="EMBL" id="MBS4215046.1"/>
    </source>
</evidence>
<dbReference type="InterPro" id="IPR009057">
    <property type="entry name" value="Homeodomain-like_sf"/>
</dbReference>
<dbReference type="SUPFAM" id="SSF48498">
    <property type="entry name" value="Tetracyclin repressor-like, C-terminal domain"/>
    <property type="match status" value="1"/>
</dbReference>
<dbReference type="GO" id="GO:0000976">
    <property type="term" value="F:transcription cis-regulatory region binding"/>
    <property type="evidence" value="ECO:0007669"/>
    <property type="project" value="TreeGrafter"/>
</dbReference>
<dbReference type="Pfam" id="PF00440">
    <property type="entry name" value="TetR_N"/>
    <property type="match status" value="1"/>
</dbReference>
<dbReference type="EMBL" id="JAGYPF010000004">
    <property type="protein sequence ID" value="MBS4215046.1"/>
    <property type="molecule type" value="Genomic_DNA"/>
</dbReference>
<evidence type="ECO:0000259" key="5">
    <source>
        <dbReference type="PROSITE" id="PS50977"/>
    </source>
</evidence>
<evidence type="ECO:0000256" key="2">
    <source>
        <dbReference type="ARBA" id="ARBA00023125"/>
    </source>
</evidence>
<protein>
    <submittedName>
        <fullName evidence="6">TetR/AcrR family transcriptional regulator</fullName>
    </submittedName>
</protein>
<keyword evidence="7" id="KW-1185">Reference proteome</keyword>
<comment type="caution">
    <text evidence="6">The sequence shown here is derived from an EMBL/GenBank/DDBJ whole genome shotgun (WGS) entry which is preliminary data.</text>
</comment>
<keyword evidence="1" id="KW-0805">Transcription regulation</keyword>
<gene>
    <name evidence="6" type="ORF">KHA99_21600</name>
</gene>
<dbReference type="Gene3D" id="1.10.357.10">
    <property type="entry name" value="Tetracycline Repressor, domain 2"/>
    <property type="match status" value="1"/>
</dbReference>
<dbReference type="PRINTS" id="PR00455">
    <property type="entry name" value="HTHTETR"/>
</dbReference>
<evidence type="ECO:0000256" key="4">
    <source>
        <dbReference type="PROSITE-ProRule" id="PRU00335"/>
    </source>
</evidence>
<evidence type="ECO:0000313" key="7">
    <source>
        <dbReference type="Proteomes" id="UP000679749"/>
    </source>
</evidence>
<dbReference type="PANTHER" id="PTHR30055">
    <property type="entry name" value="HTH-TYPE TRANSCRIPTIONAL REGULATOR RUTR"/>
    <property type="match status" value="1"/>
</dbReference>
<dbReference type="AlphaFoldDB" id="A0A942U5F1"/>
<dbReference type="Proteomes" id="UP000679749">
    <property type="component" value="Unassembled WGS sequence"/>
</dbReference>
<accession>A0A942U5F1</accession>
<evidence type="ECO:0000256" key="1">
    <source>
        <dbReference type="ARBA" id="ARBA00023015"/>
    </source>
</evidence>
<keyword evidence="2 4" id="KW-0238">DNA-binding</keyword>
<dbReference type="RefSeq" id="WP_213119538.1">
    <property type="nucleotide sequence ID" value="NZ_JAGYPF010000004.1"/>
</dbReference>
<dbReference type="SUPFAM" id="SSF46689">
    <property type="entry name" value="Homeodomain-like"/>
    <property type="match status" value="1"/>
</dbReference>